<reference evidence="1 2" key="1">
    <citation type="submission" date="2024-08" db="EMBL/GenBank/DDBJ databases">
        <title>Halobellus sp. MBLA0158 whole genome sequence.</title>
        <authorList>
            <person name="Hwang C.Y."/>
            <person name="Cho E.-S."/>
            <person name="Seo M.-J."/>
        </authorList>
    </citation>
    <scope>NUCLEOTIDE SEQUENCE [LARGE SCALE GENOMIC DNA]</scope>
    <source>
        <strain evidence="1 2">MBLA0158</strain>
    </source>
</reference>
<comment type="caution">
    <text evidence="1">The sequence shown here is derived from an EMBL/GenBank/DDBJ whole genome shotgun (WGS) entry which is preliminary data.</text>
</comment>
<organism evidence="1 2">
    <name type="scientific">Halobellus rubicundus</name>
    <dbReference type="NCBI Taxonomy" id="2996466"/>
    <lineage>
        <taxon>Archaea</taxon>
        <taxon>Methanobacteriati</taxon>
        <taxon>Methanobacteriota</taxon>
        <taxon>Stenosarchaea group</taxon>
        <taxon>Halobacteria</taxon>
        <taxon>Halobacteriales</taxon>
        <taxon>Haloferacaceae</taxon>
        <taxon>Halobellus</taxon>
    </lineage>
</organism>
<accession>A0ABD5MBF3</accession>
<protein>
    <submittedName>
        <fullName evidence="1">DUF3179 domain-containing (Seleno)protein</fullName>
    </submittedName>
</protein>
<dbReference type="Proteomes" id="UP001570511">
    <property type="component" value="Unassembled WGS sequence"/>
</dbReference>
<dbReference type="InterPro" id="IPR021516">
    <property type="entry name" value="DUF3179"/>
</dbReference>
<gene>
    <name evidence="1" type="ORF">OS889_08230</name>
</gene>
<evidence type="ECO:0000313" key="1">
    <source>
        <dbReference type="EMBL" id="MFA1610989.1"/>
    </source>
</evidence>
<dbReference type="RefSeq" id="WP_372388917.1">
    <property type="nucleotide sequence ID" value="NZ_JBGNYA010000001.1"/>
</dbReference>
<proteinExistence type="predicted"/>
<dbReference type="Pfam" id="PF11376">
    <property type="entry name" value="DUF3179"/>
    <property type="match status" value="1"/>
</dbReference>
<dbReference type="EMBL" id="JBGNYA010000001">
    <property type="protein sequence ID" value="MFA1610989.1"/>
    <property type="molecule type" value="Genomic_DNA"/>
</dbReference>
<name>A0ABD5MBF3_9EURY</name>
<evidence type="ECO:0000313" key="2">
    <source>
        <dbReference type="Proteomes" id="UP001570511"/>
    </source>
</evidence>
<sequence>MSEAPDATTERLQAAVERLLTRDADVHAEAIEELAAAADERVVPHLVELVVIDGIANDWGSFGFPAVLRERDPPRYLELPEVRWPGVREALRELAEPDFDSDHAWVEWESWYSQQEIEPLDGFEEWKLRLYRSYLPPVGGLLDCEPREFDLQGIRWGNCDRSFLAALNAPDFVPGDAVDAGGGADAPDDADAPERYLEDDHVVFGFEIEGTAYAVPRWVLFPHELLNAELDGVPVSLTYCTLCNAPILYDRRLPGDADASHDVLTFGSSGMLASGNKVMYDEETETLWDQHAGTPIGGSILDTDPDLFLDQFAVTQTEWGEWKAEYPDTLALDLDTGYGYDYRHYDGNIDFFEHYWNREEIVQPGVRRADGPLPEKASVYGITGEGPDEVWVVPVEELRERDTGVVAGEVAGRDVVATLDATDDVAVYEAPGSTVERVADDSGVALVGDDGTRWDLARNELRGPDGETRDRIPGRHGLWFAFRTHYETAHVLE</sequence>
<dbReference type="AlphaFoldDB" id="A0ABD5MBF3"/>
<keyword evidence="2" id="KW-1185">Reference proteome</keyword>